<evidence type="ECO:0000256" key="7">
    <source>
        <dbReference type="PROSITE-ProRule" id="PRU01355"/>
    </source>
</evidence>
<sequence length="119" mass="13577">DGASSGFHEAIGDTIQLVAMNPASLHHRGLHYEQDVQRDGKLIYLLKVALHKLPLLTFAQALVKWHTAIMKGLISESLYNKSWWDMRHLYQGIKPPRPRSSHHLDPLSKYHVATNMPYA</sequence>
<evidence type="ECO:0000256" key="4">
    <source>
        <dbReference type="ARBA" id="ARBA00023180"/>
    </source>
</evidence>
<keyword evidence="5 8" id="KW-0479">Metal-binding</keyword>
<organism evidence="9 10">
    <name type="scientific">Meganyctiphanes norvegica</name>
    <name type="common">Northern krill</name>
    <name type="synonym">Thysanopoda norvegica</name>
    <dbReference type="NCBI Taxonomy" id="48144"/>
    <lineage>
        <taxon>Eukaryota</taxon>
        <taxon>Metazoa</taxon>
        <taxon>Ecdysozoa</taxon>
        <taxon>Arthropoda</taxon>
        <taxon>Crustacea</taxon>
        <taxon>Multicrustacea</taxon>
        <taxon>Malacostraca</taxon>
        <taxon>Eumalacostraca</taxon>
        <taxon>Eucarida</taxon>
        <taxon>Euphausiacea</taxon>
        <taxon>Euphausiidae</taxon>
        <taxon>Meganyctiphanes</taxon>
    </lineage>
</organism>
<keyword evidence="10" id="KW-1185">Reference proteome</keyword>
<dbReference type="GO" id="GO:0008241">
    <property type="term" value="F:peptidyl-dipeptidase activity"/>
    <property type="evidence" value="ECO:0007669"/>
    <property type="project" value="InterPro"/>
</dbReference>
<dbReference type="EC" id="3.4.-.-" evidence="8"/>
<evidence type="ECO:0000256" key="1">
    <source>
        <dbReference type="ARBA" id="ARBA00008139"/>
    </source>
</evidence>
<name>A0AAV2PTS9_MEGNR</name>
<dbReference type="GO" id="GO:0004180">
    <property type="term" value="F:carboxypeptidase activity"/>
    <property type="evidence" value="ECO:0007669"/>
    <property type="project" value="UniProtKB-KW"/>
</dbReference>
<evidence type="ECO:0000256" key="3">
    <source>
        <dbReference type="ARBA" id="ARBA00023157"/>
    </source>
</evidence>
<comment type="cofactor">
    <cofactor evidence="8">
        <name>Zn(2+)</name>
        <dbReference type="ChEBI" id="CHEBI:29105"/>
    </cofactor>
    <text evidence="8">Binds 1 zinc ion per subunit.</text>
</comment>
<evidence type="ECO:0000256" key="2">
    <source>
        <dbReference type="ARBA" id="ARBA00022729"/>
    </source>
</evidence>
<comment type="caution">
    <text evidence="9">The sequence shown here is derived from an EMBL/GenBank/DDBJ whole genome shotgun (WGS) entry which is preliminary data.</text>
</comment>
<dbReference type="PRINTS" id="PR00791">
    <property type="entry name" value="PEPDIPTASEA"/>
</dbReference>
<keyword evidence="8" id="KW-0482">Metalloprotease</keyword>
<comment type="caution">
    <text evidence="7">Lacks conserved residue(s) required for the propagation of feature annotation.</text>
</comment>
<dbReference type="AlphaFoldDB" id="A0AAV2PTS9"/>
<evidence type="ECO:0000256" key="6">
    <source>
        <dbReference type="PIRSR" id="PIRSR601548-8"/>
    </source>
</evidence>
<evidence type="ECO:0000256" key="5">
    <source>
        <dbReference type="PIRSR" id="PIRSR601548-3"/>
    </source>
</evidence>
<dbReference type="PANTHER" id="PTHR10514">
    <property type="entry name" value="ANGIOTENSIN-CONVERTING ENZYME"/>
    <property type="match status" value="1"/>
</dbReference>
<dbReference type="InterPro" id="IPR001548">
    <property type="entry name" value="Peptidase_M2"/>
</dbReference>
<dbReference type="SUPFAM" id="SSF55486">
    <property type="entry name" value="Metalloproteases ('zincins'), catalytic domain"/>
    <property type="match status" value="1"/>
</dbReference>
<reference evidence="9 10" key="1">
    <citation type="submission" date="2024-05" db="EMBL/GenBank/DDBJ databases">
        <authorList>
            <person name="Wallberg A."/>
        </authorList>
    </citation>
    <scope>NUCLEOTIDE SEQUENCE [LARGE SCALE GENOMIC DNA]</scope>
</reference>
<keyword evidence="8" id="KW-0121">Carboxypeptidase</keyword>
<feature type="binding site" evidence="5">
    <location>
        <position position="9"/>
    </location>
    <ligand>
        <name>Zn(2+)</name>
        <dbReference type="ChEBI" id="CHEBI:29105"/>
        <label>1</label>
        <note>catalytic</note>
    </ligand>
</feature>
<evidence type="ECO:0000313" key="10">
    <source>
        <dbReference type="Proteomes" id="UP001497623"/>
    </source>
</evidence>
<keyword evidence="3" id="KW-1015">Disulfide bond</keyword>
<dbReference type="PANTHER" id="PTHR10514:SF45">
    <property type="entry name" value="ANGIOTENSIN-CONVERTING ENZYME"/>
    <property type="match status" value="1"/>
</dbReference>
<protein>
    <recommendedName>
        <fullName evidence="8">Angiotensin-converting enzyme</fullName>
        <ecNumber evidence="8">3.4.-.-</ecNumber>
    </recommendedName>
</protein>
<evidence type="ECO:0000256" key="8">
    <source>
        <dbReference type="RuleBase" id="RU361144"/>
    </source>
</evidence>
<feature type="non-terminal residue" evidence="9">
    <location>
        <position position="119"/>
    </location>
</feature>
<gene>
    <name evidence="9" type="ORF">MNOR_LOCUS3430</name>
</gene>
<proteinExistence type="inferred from homology"/>
<dbReference type="GO" id="GO:0005886">
    <property type="term" value="C:plasma membrane"/>
    <property type="evidence" value="ECO:0007669"/>
    <property type="project" value="TreeGrafter"/>
</dbReference>
<dbReference type="Proteomes" id="UP001497623">
    <property type="component" value="Unassembled WGS sequence"/>
</dbReference>
<accession>A0AAV2PTS9</accession>
<evidence type="ECO:0000313" key="9">
    <source>
        <dbReference type="EMBL" id="CAL4063530.1"/>
    </source>
</evidence>
<dbReference type="EMBL" id="CAXKWB010001165">
    <property type="protein sequence ID" value="CAL4063530.1"/>
    <property type="molecule type" value="Genomic_DNA"/>
</dbReference>
<dbReference type="GO" id="GO:0006508">
    <property type="term" value="P:proteolysis"/>
    <property type="evidence" value="ECO:0007669"/>
    <property type="project" value="UniProtKB-KW"/>
</dbReference>
<dbReference type="GO" id="GO:0008237">
    <property type="term" value="F:metallopeptidase activity"/>
    <property type="evidence" value="ECO:0007669"/>
    <property type="project" value="UniProtKB-KW"/>
</dbReference>
<feature type="binding site" evidence="6">
    <location>
        <position position="9"/>
    </location>
    <ligand>
        <name>Zn(2+)</name>
        <dbReference type="ChEBI" id="CHEBI:29105"/>
        <label>2</label>
        <note>catalytic</note>
    </ligand>
</feature>
<keyword evidence="8" id="KW-0645">Protease</keyword>
<dbReference type="Pfam" id="PF01401">
    <property type="entry name" value="Peptidase_M2"/>
    <property type="match status" value="1"/>
</dbReference>
<keyword evidence="5 8" id="KW-0862">Zinc</keyword>
<keyword evidence="2" id="KW-0732">Signal</keyword>
<comment type="similarity">
    <text evidence="1 7 8">Belongs to the peptidase M2 family.</text>
</comment>
<dbReference type="PROSITE" id="PS52011">
    <property type="entry name" value="PEPTIDASE_M2"/>
    <property type="match status" value="1"/>
</dbReference>
<keyword evidence="8" id="KW-0378">Hydrolase</keyword>
<dbReference type="GO" id="GO:0046872">
    <property type="term" value="F:metal ion binding"/>
    <property type="evidence" value="ECO:0007669"/>
    <property type="project" value="UniProtKB-KW"/>
</dbReference>
<feature type="non-terminal residue" evidence="9">
    <location>
        <position position="1"/>
    </location>
</feature>
<keyword evidence="4 8" id="KW-0325">Glycoprotein</keyword>